<evidence type="ECO:0000313" key="3">
    <source>
        <dbReference type="Proteomes" id="UP001498398"/>
    </source>
</evidence>
<gene>
    <name evidence="2" type="ORF">VKT23_007929</name>
</gene>
<sequence length="212" mass="23172">MLLCWLDNGANKLKKLVAQMKLTAETITQPNQRGQYFSTRPIGAKPASHMQRKYNAIDKTNKLQHGNGPTKWLKPKNTPDTPTDSDDIEVMHAHLTASPSSVAEDPNAPSSGIEPQPQTVPVTIEEVDDDDLFIPRRTLDSLVEHLLEEDGLADIPDEVFCHLGSTACDGPCPINSPAADDESTSIQAMPSPKPHRPRSIPKAETIDHCVSL</sequence>
<organism evidence="2 3">
    <name type="scientific">Marasmiellus scandens</name>
    <dbReference type="NCBI Taxonomy" id="2682957"/>
    <lineage>
        <taxon>Eukaryota</taxon>
        <taxon>Fungi</taxon>
        <taxon>Dikarya</taxon>
        <taxon>Basidiomycota</taxon>
        <taxon>Agaricomycotina</taxon>
        <taxon>Agaricomycetes</taxon>
        <taxon>Agaricomycetidae</taxon>
        <taxon>Agaricales</taxon>
        <taxon>Marasmiineae</taxon>
        <taxon>Omphalotaceae</taxon>
        <taxon>Marasmiellus</taxon>
    </lineage>
</organism>
<keyword evidence="3" id="KW-1185">Reference proteome</keyword>
<dbReference type="EMBL" id="JBANRG010000011">
    <property type="protein sequence ID" value="KAK7462328.1"/>
    <property type="molecule type" value="Genomic_DNA"/>
</dbReference>
<dbReference type="Proteomes" id="UP001498398">
    <property type="component" value="Unassembled WGS sequence"/>
</dbReference>
<evidence type="ECO:0000313" key="2">
    <source>
        <dbReference type="EMBL" id="KAK7462328.1"/>
    </source>
</evidence>
<evidence type="ECO:0000256" key="1">
    <source>
        <dbReference type="SAM" id="MobiDB-lite"/>
    </source>
</evidence>
<name>A0ABR1JLJ0_9AGAR</name>
<feature type="region of interest" description="Disordered" evidence="1">
    <location>
        <begin position="98"/>
        <end position="117"/>
    </location>
</feature>
<reference evidence="2 3" key="1">
    <citation type="submission" date="2024-01" db="EMBL/GenBank/DDBJ databases">
        <title>A draft genome for the cacao thread blight pathogen Marasmiellus scandens.</title>
        <authorList>
            <person name="Baruah I.K."/>
            <person name="Leung J."/>
            <person name="Bukari Y."/>
            <person name="Amoako-Attah I."/>
            <person name="Meinhardt L.W."/>
            <person name="Bailey B.A."/>
            <person name="Cohen S.P."/>
        </authorList>
    </citation>
    <scope>NUCLEOTIDE SEQUENCE [LARGE SCALE GENOMIC DNA]</scope>
    <source>
        <strain evidence="2 3">GH-19</strain>
    </source>
</reference>
<feature type="region of interest" description="Disordered" evidence="1">
    <location>
        <begin position="176"/>
        <end position="212"/>
    </location>
</feature>
<feature type="region of interest" description="Disordered" evidence="1">
    <location>
        <begin position="59"/>
        <end position="86"/>
    </location>
</feature>
<comment type="caution">
    <text evidence="2">The sequence shown here is derived from an EMBL/GenBank/DDBJ whole genome shotgun (WGS) entry which is preliminary data.</text>
</comment>
<proteinExistence type="predicted"/>
<accession>A0ABR1JLJ0</accession>
<protein>
    <submittedName>
        <fullName evidence="2">Uncharacterized protein</fullName>
    </submittedName>
</protein>